<evidence type="ECO:0000313" key="5">
    <source>
        <dbReference type="Proteomes" id="UP001501411"/>
    </source>
</evidence>
<accession>A0ABP9AUQ3</accession>
<organism evidence="4 5">
    <name type="scientific">Olivibacter ginsenosidimutans</name>
    <dbReference type="NCBI Taxonomy" id="1176537"/>
    <lineage>
        <taxon>Bacteria</taxon>
        <taxon>Pseudomonadati</taxon>
        <taxon>Bacteroidota</taxon>
        <taxon>Sphingobacteriia</taxon>
        <taxon>Sphingobacteriales</taxon>
        <taxon>Sphingobacteriaceae</taxon>
        <taxon>Olivibacter</taxon>
    </lineage>
</organism>
<dbReference type="PROSITE" id="PS50110">
    <property type="entry name" value="RESPONSE_REGULATORY"/>
    <property type="match status" value="1"/>
</dbReference>
<sequence length="244" mass="27717">MANEYLIKQIFNCMVIDDEWASIQVIAKYINETPNLNLTCITTKPEEVPQLLEKHTIDLLFLDIHMKGKDGWDIKRMLDPAIHVVFCSADNRLGSEVFDVDGVDYLVKPFTFERFSKAIARVINRSNDHHIGSEVDDLDAVIAVKSGKMQQDIIELADIDYITTNLKRVQIHTINEVITVDNTLSELMQRLPSPRFIQISKSTIVPRNRIATLQAKCVVLKGRSKMVFAIGAKFKAKVQALYSQ</sequence>
<dbReference type="InterPro" id="IPR001789">
    <property type="entry name" value="Sig_transdc_resp-reg_receiver"/>
</dbReference>
<evidence type="ECO:0000256" key="1">
    <source>
        <dbReference type="PROSITE-ProRule" id="PRU00169"/>
    </source>
</evidence>
<dbReference type="InterPro" id="IPR007492">
    <property type="entry name" value="LytTR_DNA-bd_dom"/>
</dbReference>
<gene>
    <name evidence="4" type="ORF">GCM10023231_12610</name>
</gene>
<dbReference type="Gene3D" id="2.40.50.1020">
    <property type="entry name" value="LytTr DNA-binding domain"/>
    <property type="match status" value="1"/>
</dbReference>
<dbReference type="SMART" id="SM00850">
    <property type="entry name" value="LytTR"/>
    <property type="match status" value="1"/>
</dbReference>
<dbReference type="Gene3D" id="3.40.50.2300">
    <property type="match status" value="1"/>
</dbReference>
<feature type="modified residue" description="4-aspartylphosphate" evidence="1">
    <location>
        <position position="63"/>
    </location>
</feature>
<evidence type="ECO:0000259" key="2">
    <source>
        <dbReference type="PROSITE" id="PS50110"/>
    </source>
</evidence>
<evidence type="ECO:0000313" key="4">
    <source>
        <dbReference type="EMBL" id="GAA4786165.1"/>
    </source>
</evidence>
<feature type="domain" description="Response regulatory" evidence="2">
    <location>
        <begin position="12"/>
        <end position="123"/>
    </location>
</feature>
<feature type="domain" description="HTH LytTR-type" evidence="3">
    <location>
        <begin position="153"/>
        <end position="214"/>
    </location>
</feature>
<keyword evidence="1" id="KW-0597">Phosphoprotein</keyword>
<keyword evidence="5" id="KW-1185">Reference proteome</keyword>
<dbReference type="Proteomes" id="UP001501411">
    <property type="component" value="Unassembled WGS sequence"/>
</dbReference>
<proteinExistence type="predicted"/>
<dbReference type="GO" id="GO:0003677">
    <property type="term" value="F:DNA binding"/>
    <property type="evidence" value="ECO:0007669"/>
    <property type="project" value="UniProtKB-KW"/>
</dbReference>
<dbReference type="SUPFAM" id="SSF52172">
    <property type="entry name" value="CheY-like"/>
    <property type="match status" value="1"/>
</dbReference>
<dbReference type="PANTHER" id="PTHR45526">
    <property type="entry name" value="TRANSCRIPTIONAL REGULATORY PROTEIN DPIA"/>
    <property type="match status" value="1"/>
</dbReference>
<dbReference type="Pfam" id="PF00072">
    <property type="entry name" value="Response_reg"/>
    <property type="match status" value="1"/>
</dbReference>
<evidence type="ECO:0000259" key="3">
    <source>
        <dbReference type="PROSITE" id="PS50930"/>
    </source>
</evidence>
<dbReference type="RefSeq" id="WP_345230898.1">
    <property type="nucleotide sequence ID" value="NZ_BAABIQ010000006.1"/>
</dbReference>
<keyword evidence="4" id="KW-0238">DNA-binding</keyword>
<dbReference type="InterPro" id="IPR051271">
    <property type="entry name" value="2C-system_Tx_regulators"/>
</dbReference>
<dbReference type="PROSITE" id="PS50930">
    <property type="entry name" value="HTH_LYTTR"/>
    <property type="match status" value="1"/>
</dbReference>
<dbReference type="PANTHER" id="PTHR45526:SF1">
    <property type="entry name" value="TRANSCRIPTIONAL REGULATORY PROTEIN DCUR-RELATED"/>
    <property type="match status" value="1"/>
</dbReference>
<reference evidence="5" key="1">
    <citation type="journal article" date="2019" name="Int. J. Syst. Evol. Microbiol.">
        <title>The Global Catalogue of Microorganisms (GCM) 10K type strain sequencing project: providing services to taxonomists for standard genome sequencing and annotation.</title>
        <authorList>
            <consortium name="The Broad Institute Genomics Platform"/>
            <consortium name="The Broad Institute Genome Sequencing Center for Infectious Disease"/>
            <person name="Wu L."/>
            <person name="Ma J."/>
        </authorList>
    </citation>
    <scope>NUCLEOTIDE SEQUENCE [LARGE SCALE GENOMIC DNA]</scope>
    <source>
        <strain evidence="5">JCM 18200</strain>
    </source>
</reference>
<dbReference type="SMART" id="SM00448">
    <property type="entry name" value="REC"/>
    <property type="match status" value="1"/>
</dbReference>
<comment type="caution">
    <text evidence="4">The sequence shown here is derived from an EMBL/GenBank/DDBJ whole genome shotgun (WGS) entry which is preliminary data.</text>
</comment>
<dbReference type="EMBL" id="BAABIQ010000006">
    <property type="protein sequence ID" value="GAA4786165.1"/>
    <property type="molecule type" value="Genomic_DNA"/>
</dbReference>
<dbReference type="Pfam" id="PF04397">
    <property type="entry name" value="LytTR"/>
    <property type="match status" value="1"/>
</dbReference>
<protein>
    <submittedName>
        <fullName evidence="4">LytTR family DNA-binding domain-containing protein</fullName>
    </submittedName>
</protein>
<dbReference type="InterPro" id="IPR011006">
    <property type="entry name" value="CheY-like_superfamily"/>
</dbReference>
<name>A0ABP9AUQ3_9SPHI</name>